<dbReference type="AlphaFoldDB" id="A0A2P2Q7S0"/>
<accession>A0A2P2Q7S0</accession>
<name>A0A2P2Q7S0_RHIMU</name>
<reference evidence="1" key="1">
    <citation type="submission" date="2018-02" db="EMBL/GenBank/DDBJ databases">
        <title>Rhizophora mucronata_Transcriptome.</title>
        <authorList>
            <person name="Meera S.P."/>
            <person name="Sreeshan A."/>
            <person name="Augustine A."/>
        </authorList>
    </citation>
    <scope>NUCLEOTIDE SEQUENCE</scope>
    <source>
        <tissue evidence="1">Leaf</tissue>
    </source>
</reference>
<dbReference type="EMBL" id="GGEC01082526">
    <property type="protein sequence ID" value="MBX63010.1"/>
    <property type="molecule type" value="Transcribed_RNA"/>
</dbReference>
<evidence type="ECO:0000313" key="1">
    <source>
        <dbReference type="EMBL" id="MBX63010.1"/>
    </source>
</evidence>
<sequence>MNTISAWTELRGIEKTYTNKTHLACRETRELAITKEPTPRSI</sequence>
<organism evidence="1">
    <name type="scientific">Rhizophora mucronata</name>
    <name type="common">Asiatic mangrove</name>
    <dbReference type="NCBI Taxonomy" id="61149"/>
    <lineage>
        <taxon>Eukaryota</taxon>
        <taxon>Viridiplantae</taxon>
        <taxon>Streptophyta</taxon>
        <taxon>Embryophyta</taxon>
        <taxon>Tracheophyta</taxon>
        <taxon>Spermatophyta</taxon>
        <taxon>Magnoliopsida</taxon>
        <taxon>eudicotyledons</taxon>
        <taxon>Gunneridae</taxon>
        <taxon>Pentapetalae</taxon>
        <taxon>rosids</taxon>
        <taxon>fabids</taxon>
        <taxon>Malpighiales</taxon>
        <taxon>Rhizophoraceae</taxon>
        <taxon>Rhizophora</taxon>
    </lineage>
</organism>
<protein>
    <submittedName>
        <fullName evidence="1">Uncharacterized protein</fullName>
    </submittedName>
</protein>
<proteinExistence type="predicted"/>